<reference evidence="1" key="1">
    <citation type="journal article" date="2014" name="Front. Microbiol.">
        <title>High frequency of phylogenetically diverse reductive dehalogenase-homologous genes in deep subseafloor sedimentary metagenomes.</title>
        <authorList>
            <person name="Kawai M."/>
            <person name="Futagami T."/>
            <person name="Toyoda A."/>
            <person name="Takaki Y."/>
            <person name="Nishi S."/>
            <person name="Hori S."/>
            <person name="Arai W."/>
            <person name="Tsubouchi T."/>
            <person name="Morono Y."/>
            <person name="Uchiyama I."/>
            <person name="Ito T."/>
            <person name="Fujiyama A."/>
            <person name="Inagaki F."/>
            <person name="Takami H."/>
        </authorList>
    </citation>
    <scope>NUCLEOTIDE SEQUENCE</scope>
    <source>
        <strain evidence="1">Expedition CK06-06</strain>
    </source>
</reference>
<comment type="caution">
    <text evidence="1">The sequence shown here is derived from an EMBL/GenBank/DDBJ whole genome shotgun (WGS) entry which is preliminary data.</text>
</comment>
<proteinExistence type="predicted"/>
<sequence>METIRSKLKKVVKNPLILEDAGNTVIIVEVLEYILDRIEEASDQ</sequence>
<dbReference type="AlphaFoldDB" id="X1AEM8"/>
<organism evidence="1">
    <name type="scientific">marine sediment metagenome</name>
    <dbReference type="NCBI Taxonomy" id="412755"/>
    <lineage>
        <taxon>unclassified sequences</taxon>
        <taxon>metagenomes</taxon>
        <taxon>ecological metagenomes</taxon>
    </lineage>
</organism>
<accession>X1AEM8</accession>
<protein>
    <submittedName>
        <fullName evidence="1">Uncharacterized protein</fullName>
    </submittedName>
</protein>
<gene>
    <name evidence="1" type="ORF">S01H4_13985</name>
</gene>
<dbReference type="EMBL" id="BART01006144">
    <property type="protein sequence ID" value="GAG58481.1"/>
    <property type="molecule type" value="Genomic_DNA"/>
</dbReference>
<name>X1AEM8_9ZZZZ</name>
<evidence type="ECO:0000313" key="1">
    <source>
        <dbReference type="EMBL" id="GAG58481.1"/>
    </source>
</evidence>